<gene>
    <name evidence="14 17" type="primary">ribA</name>
    <name evidence="15" type="synonym">ribB</name>
    <name evidence="17" type="ORF">PZE19_12630</name>
</gene>
<comment type="function">
    <text evidence="2 15">Catalyzes the conversion of D-ribulose 5-phosphate to formate and 3,4-dihydroxy-2-butanone 4-phosphate.</text>
</comment>
<dbReference type="Pfam" id="PF00926">
    <property type="entry name" value="DHBP_synthase"/>
    <property type="match status" value="1"/>
</dbReference>
<dbReference type="CDD" id="cd00641">
    <property type="entry name" value="GTP_cyclohydro2"/>
    <property type="match status" value="1"/>
</dbReference>
<feature type="active site" description="Proton acceptor" evidence="14">
    <location>
        <position position="330"/>
    </location>
</feature>
<sequence length="429" mass="46899">MRYEYSKIEDAIEALKIGRVIVVVDDEDREDEGDFVVAAERATPEVIEFMITHGRGLVCMPIMPDVADRLRLNPMVDHNTSAHETPYTIPVDHASCRTGISAEERARTVAAILDPATKPGDLLRPGHLFPLVAKEGGVLRRAGHTEAAVDLMRLANLTPAGVICEITDGVGMARGERLQAVAREHGLPIISIEALIRYRRMREKLVNRVAESDLPSRYGNGRILGYRVQHEPGNEPVAFVMGDLQSVEAPLVRLHSSCFTGDLLDSLRCDCGDQLHMALEMIGSEGVGALIYLPQEGRGIGLIEKIRAYNLQDKGMDTVQANLALGHRADMRDYGIGLQILKDLGLTKIRLLTNNPKKTNAFVYYGYDLKVVDQVPIIAPPHAERQKYLDAKRDKMGHILPPRPCCAGEAGCAPVEAPAAETSNGVVGA</sequence>
<feature type="binding site" evidence="14">
    <location>
        <position position="274"/>
    </location>
    <ligand>
        <name>GTP</name>
        <dbReference type="ChEBI" id="CHEBI:37565"/>
    </ligand>
</feature>
<dbReference type="NCBIfam" id="NF001591">
    <property type="entry name" value="PRK00393.1"/>
    <property type="match status" value="1"/>
</dbReference>
<evidence type="ECO:0000256" key="14">
    <source>
        <dbReference type="HAMAP-Rule" id="MF_00179"/>
    </source>
</evidence>
<feature type="binding site" evidence="15">
    <location>
        <position position="30"/>
    </location>
    <ligand>
        <name>Mg(2+)</name>
        <dbReference type="ChEBI" id="CHEBI:18420"/>
        <label>1</label>
    </ligand>
</feature>
<keyword evidence="11 14" id="KW-0862">Zinc</keyword>
<feature type="binding site" evidence="15">
    <location>
        <position position="144"/>
    </location>
    <ligand>
        <name>Mg(2+)</name>
        <dbReference type="ChEBI" id="CHEBI:18420"/>
        <label>2</label>
    </ligand>
</feature>
<comment type="subunit">
    <text evidence="15">Homodimer.</text>
</comment>
<feature type="binding site" evidence="14">
    <location>
        <position position="318"/>
    </location>
    <ligand>
        <name>GTP</name>
        <dbReference type="ChEBI" id="CHEBI:37565"/>
    </ligand>
</feature>
<comment type="caution">
    <text evidence="17">The sequence shown here is derived from an EMBL/GenBank/DDBJ whole genome shotgun (WGS) entry which is preliminary data.</text>
</comment>
<feature type="binding site" evidence="14">
    <location>
        <begin position="296"/>
        <end position="298"/>
    </location>
    <ligand>
        <name>GTP</name>
        <dbReference type="ChEBI" id="CHEBI:37565"/>
    </ligand>
</feature>
<dbReference type="InterPro" id="IPR000422">
    <property type="entry name" value="DHBP_synthase_RibB"/>
</dbReference>
<comment type="cofactor">
    <cofactor evidence="15">
        <name>Mg(2+)</name>
        <dbReference type="ChEBI" id="CHEBI:18420"/>
    </cofactor>
    <cofactor evidence="15">
        <name>Mn(2+)</name>
        <dbReference type="ChEBI" id="CHEBI:29035"/>
    </cofactor>
    <text evidence="15">Binds 2 divalent metal cations per subunit. Magnesium or manganese.</text>
</comment>
<dbReference type="SUPFAM" id="SSF142695">
    <property type="entry name" value="RibA-like"/>
    <property type="match status" value="1"/>
</dbReference>
<feature type="binding site" evidence="15">
    <location>
        <begin position="29"/>
        <end position="30"/>
    </location>
    <ligand>
        <name>D-ribulose 5-phosphate</name>
        <dbReference type="ChEBI" id="CHEBI:58121"/>
    </ligand>
</feature>
<keyword evidence="15" id="KW-0464">Manganese</keyword>
<dbReference type="InterPro" id="IPR032677">
    <property type="entry name" value="GTP_cyclohydro_II"/>
</dbReference>
<evidence type="ECO:0000256" key="9">
    <source>
        <dbReference type="ARBA" id="ARBA00022741"/>
    </source>
</evidence>
<comment type="catalytic activity">
    <reaction evidence="13 14">
        <text>GTP + 4 H2O = 2,5-diamino-6-hydroxy-4-(5-phosphoribosylamino)-pyrimidine + formate + 2 phosphate + 3 H(+)</text>
        <dbReference type="Rhea" id="RHEA:23704"/>
        <dbReference type="ChEBI" id="CHEBI:15377"/>
        <dbReference type="ChEBI" id="CHEBI:15378"/>
        <dbReference type="ChEBI" id="CHEBI:15740"/>
        <dbReference type="ChEBI" id="CHEBI:37565"/>
        <dbReference type="ChEBI" id="CHEBI:43474"/>
        <dbReference type="ChEBI" id="CHEBI:58614"/>
        <dbReference type="EC" id="3.5.4.25"/>
    </reaction>
</comment>
<evidence type="ECO:0000256" key="10">
    <source>
        <dbReference type="ARBA" id="ARBA00022801"/>
    </source>
</evidence>
<keyword evidence="15" id="KW-0460">Magnesium</keyword>
<name>A0ABT6FAN6_9BACT</name>
<feature type="domain" description="GTP cyclohydrolase II" evidence="16">
    <location>
        <begin position="208"/>
        <end position="376"/>
    </location>
</feature>
<evidence type="ECO:0000256" key="8">
    <source>
        <dbReference type="ARBA" id="ARBA00022723"/>
    </source>
</evidence>
<dbReference type="Proteomes" id="UP001216907">
    <property type="component" value="Unassembled WGS sequence"/>
</dbReference>
<dbReference type="HAMAP" id="MF_00180">
    <property type="entry name" value="RibB"/>
    <property type="match status" value="1"/>
</dbReference>
<feature type="binding site" evidence="14">
    <location>
        <position position="271"/>
    </location>
    <ligand>
        <name>Zn(2+)</name>
        <dbReference type="ChEBI" id="CHEBI:29105"/>
        <note>catalytic</note>
    </ligand>
</feature>
<comment type="pathway">
    <text evidence="3 14">Cofactor biosynthesis; riboflavin biosynthesis; 5-amino-6-(D-ribitylamino)uracil from GTP: step 1/4.</text>
</comment>
<dbReference type="NCBIfam" id="TIGR00505">
    <property type="entry name" value="ribA"/>
    <property type="match status" value="1"/>
</dbReference>
<feature type="binding site" evidence="15">
    <location>
        <begin position="141"/>
        <end position="145"/>
    </location>
    <ligand>
        <name>D-ribulose 5-phosphate</name>
        <dbReference type="ChEBI" id="CHEBI:58121"/>
    </ligand>
</feature>
<feature type="binding site" evidence="14">
    <location>
        <position position="258"/>
    </location>
    <ligand>
        <name>Zn(2+)</name>
        <dbReference type="ChEBI" id="CHEBI:29105"/>
        <note>catalytic</note>
    </ligand>
</feature>
<evidence type="ECO:0000256" key="12">
    <source>
        <dbReference type="ARBA" id="ARBA00023134"/>
    </source>
</evidence>
<evidence type="ECO:0000256" key="13">
    <source>
        <dbReference type="ARBA" id="ARBA00049295"/>
    </source>
</evidence>
<feature type="binding site" evidence="15">
    <location>
        <position position="30"/>
    </location>
    <ligand>
        <name>Mg(2+)</name>
        <dbReference type="ChEBI" id="CHEBI:18420"/>
        <label>2</label>
    </ligand>
</feature>
<keyword evidence="9 14" id="KW-0547">Nucleotide-binding</keyword>
<dbReference type="InterPro" id="IPR000926">
    <property type="entry name" value="RibA"/>
</dbReference>
<feature type="site" description="Essential for catalytic activity" evidence="15">
    <location>
        <position position="127"/>
    </location>
</feature>
<feature type="binding site" evidence="14">
    <location>
        <position position="358"/>
    </location>
    <ligand>
        <name>GTP</name>
        <dbReference type="ChEBI" id="CHEBI:37565"/>
    </ligand>
</feature>
<dbReference type="EMBL" id="JARRAG010000002">
    <property type="protein sequence ID" value="MDG3004625.1"/>
    <property type="molecule type" value="Genomic_DNA"/>
</dbReference>
<dbReference type="InterPro" id="IPR036144">
    <property type="entry name" value="RibA-like_sf"/>
</dbReference>
<evidence type="ECO:0000259" key="16">
    <source>
        <dbReference type="Pfam" id="PF00925"/>
    </source>
</evidence>
<protein>
    <recommendedName>
        <fullName evidence="14 15">Multifunctional fusion protein</fullName>
    </recommendedName>
    <domain>
        <recommendedName>
            <fullName evidence="14">GTP cyclohydrolase-2</fullName>
            <ecNumber evidence="14">3.5.4.25</ecNumber>
        </recommendedName>
        <alternativeName>
            <fullName evidence="14">GTP cyclohydrolase II</fullName>
        </alternativeName>
    </domain>
    <domain>
        <recommendedName>
            <fullName evidence="15">3,4-dihydroxy-2-butanone 4-phosphate synthase</fullName>
            <shortName evidence="15">DHBP synthase</shortName>
            <ecNumber evidence="15">4.1.99.12</ecNumber>
        </recommendedName>
    </domain>
</protein>
<comment type="cofactor">
    <cofactor evidence="14">
        <name>Zn(2+)</name>
        <dbReference type="ChEBI" id="CHEBI:29105"/>
    </cofactor>
    <text evidence="14">Binds 1 zinc ion per subunit.</text>
</comment>
<accession>A0ABT6FAN6</accession>
<feature type="site" description="Essential for catalytic activity" evidence="15">
    <location>
        <position position="165"/>
    </location>
</feature>
<comment type="function">
    <text evidence="14">Catalyzes the conversion of GTP to 2,5-diamino-6-ribosylamino-4(3H)-pyrimidinone 5'-phosphate (DARP), formate and pyrophosphate.</text>
</comment>
<keyword evidence="12 14" id="KW-0342">GTP-binding</keyword>
<dbReference type="Gene3D" id="3.40.50.10990">
    <property type="entry name" value="GTP cyclohydrolase II"/>
    <property type="match status" value="1"/>
</dbReference>
<dbReference type="Pfam" id="PF00925">
    <property type="entry name" value="GTP_cyclohydro2"/>
    <property type="match status" value="1"/>
</dbReference>
<evidence type="ECO:0000256" key="2">
    <source>
        <dbReference type="ARBA" id="ARBA00002284"/>
    </source>
</evidence>
<evidence type="ECO:0000313" key="17">
    <source>
        <dbReference type="EMBL" id="MDG3004625.1"/>
    </source>
</evidence>
<evidence type="ECO:0000256" key="5">
    <source>
        <dbReference type="ARBA" id="ARBA00005520"/>
    </source>
</evidence>
<comment type="catalytic activity">
    <reaction evidence="1 15">
        <text>D-ribulose 5-phosphate = (2S)-2-hydroxy-3-oxobutyl phosphate + formate + H(+)</text>
        <dbReference type="Rhea" id="RHEA:18457"/>
        <dbReference type="ChEBI" id="CHEBI:15378"/>
        <dbReference type="ChEBI" id="CHEBI:15740"/>
        <dbReference type="ChEBI" id="CHEBI:58121"/>
        <dbReference type="ChEBI" id="CHEBI:58830"/>
        <dbReference type="EC" id="4.1.99.12"/>
    </reaction>
</comment>
<evidence type="ECO:0000256" key="1">
    <source>
        <dbReference type="ARBA" id="ARBA00000141"/>
    </source>
</evidence>
<evidence type="ECO:0000256" key="11">
    <source>
        <dbReference type="ARBA" id="ARBA00022833"/>
    </source>
</evidence>
<dbReference type="GO" id="GO:0003935">
    <property type="term" value="F:GTP cyclohydrolase II activity"/>
    <property type="evidence" value="ECO:0007669"/>
    <property type="project" value="UniProtKB-EC"/>
</dbReference>
<comment type="similarity">
    <text evidence="15">Belongs to the DHBP synthase family.</text>
</comment>
<dbReference type="SUPFAM" id="SSF55821">
    <property type="entry name" value="YrdC/RibB"/>
    <property type="match status" value="1"/>
</dbReference>
<dbReference type="HAMAP" id="MF_00179">
    <property type="entry name" value="RibA"/>
    <property type="match status" value="1"/>
</dbReference>
<dbReference type="PIRSF" id="PIRSF001259">
    <property type="entry name" value="RibA"/>
    <property type="match status" value="1"/>
</dbReference>
<comment type="similarity">
    <text evidence="5">In the N-terminal section; belongs to the DHBP synthase family.</text>
</comment>
<feature type="binding site" evidence="14">
    <location>
        <position position="269"/>
    </location>
    <ligand>
        <name>Zn(2+)</name>
        <dbReference type="ChEBI" id="CHEBI:29105"/>
        <note>catalytic</note>
    </ligand>
</feature>
<dbReference type="RefSeq" id="WP_277860980.1">
    <property type="nucleotide sequence ID" value="NZ_JARRAG010000002.1"/>
</dbReference>
<dbReference type="InterPro" id="IPR017945">
    <property type="entry name" value="DHBP_synth_RibB-like_a/b_dom"/>
</dbReference>
<feature type="active site" description="Nucleophile" evidence="14">
    <location>
        <position position="332"/>
    </location>
</feature>
<dbReference type="Gene3D" id="3.90.870.10">
    <property type="entry name" value="DHBP synthase"/>
    <property type="match status" value="1"/>
</dbReference>
<dbReference type="PANTHER" id="PTHR21327:SF18">
    <property type="entry name" value="3,4-DIHYDROXY-2-BUTANONE 4-PHOSPHATE SYNTHASE"/>
    <property type="match status" value="1"/>
</dbReference>
<dbReference type="EC" id="3.5.4.25" evidence="14"/>
<keyword evidence="10 14" id="KW-0378">Hydrolase</keyword>
<comment type="pathway">
    <text evidence="4 15">Cofactor biosynthesis; riboflavin biosynthesis; 2-hydroxy-3-oxobutyl phosphate from D-ribulose 5-phosphate: step 1/1.</text>
</comment>
<evidence type="ECO:0000256" key="4">
    <source>
        <dbReference type="ARBA" id="ARBA00004904"/>
    </source>
</evidence>
<dbReference type="NCBIfam" id="TIGR00506">
    <property type="entry name" value="ribB"/>
    <property type="match status" value="1"/>
</dbReference>
<evidence type="ECO:0000256" key="15">
    <source>
        <dbReference type="HAMAP-Rule" id="MF_00180"/>
    </source>
</evidence>
<evidence type="ECO:0000256" key="6">
    <source>
        <dbReference type="ARBA" id="ARBA00008976"/>
    </source>
</evidence>
<proteinExistence type="inferred from homology"/>
<reference evidence="17 18" key="1">
    <citation type="submission" date="2023-03" db="EMBL/GenBank/DDBJ databases">
        <title>Paludisphaera mucosa sp. nov. a novel planctomycete from northern fen.</title>
        <authorList>
            <person name="Ivanova A."/>
        </authorList>
    </citation>
    <scope>NUCLEOTIDE SEQUENCE [LARGE SCALE GENOMIC DNA]</scope>
    <source>
        <strain evidence="17 18">Pla2</strain>
    </source>
</reference>
<feature type="binding site" evidence="14">
    <location>
        <position position="353"/>
    </location>
    <ligand>
        <name>GTP</name>
        <dbReference type="ChEBI" id="CHEBI:37565"/>
    </ligand>
</feature>
<keyword evidence="7 15" id="KW-0686">Riboflavin biosynthesis</keyword>
<feature type="binding site" evidence="15">
    <location>
        <position position="34"/>
    </location>
    <ligand>
        <name>D-ribulose 5-phosphate</name>
        <dbReference type="ChEBI" id="CHEBI:58121"/>
    </ligand>
</feature>
<feature type="binding site" evidence="14">
    <location>
        <begin position="253"/>
        <end position="257"/>
    </location>
    <ligand>
        <name>GTP</name>
        <dbReference type="ChEBI" id="CHEBI:37565"/>
    </ligand>
</feature>
<keyword evidence="8 15" id="KW-0479">Metal-binding</keyword>
<keyword evidence="15" id="KW-0456">Lyase</keyword>
<evidence type="ECO:0000256" key="3">
    <source>
        <dbReference type="ARBA" id="ARBA00004853"/>
    </source>
</evidence>
<organism evidence="17 18">
    <name type="scientific">Paludisphaera mucosa</name>
    <dbReference type="NCBI Taxonomy" id="3030827"/>
    <lineage>
        <taxon>Bacteria</taxon>
        <taxon>Pseudomonadati</taxon>
        <taxon>Planctomycetota</taxon>
        <taxon>Planctomycetia</taxon>
        <taxon>Isosphaerales</taxon>
        <taxon>Isosphaeraceae</taxon>
        <taxon>Paludisphaera</taxon>
    </lineage>
</organism>
<dbReference type="EC" id="4.1.99.12" evidence="15"/>
<comment type="similarity">
    <text evidence="14">Belongs to the GTP cyclohydrolase II family.</text>
</comment>
<dbReference type="PANTHER" id="PTHR21327">
    <property type="entry name" value="GTP CYCLOHYDROLASE II-RELATED"/>
    <property type="match status" value="1"/>
</dbReference>
<comment type="similarity">
    <text evidence="6">In the C-terminal section; belongs to the GTP cyclohydrolase II family.</text>
</comment>
<evidence type="ECO:0000313" key="18">
    <source>
        <dbReference type="Proteomes" id="UP001216907"/>
    </source>
</evidence>
<evidence type="ECO:0000256" key="7">
    <source>
        <dbReference type="ARBA" id="ARBA00022619"/>
    </source>
</evidence>
<keyword evidence="18" id="KW-1185">Reference proteome</keyword>